<sequence length="189" mass="21275">MSQAFRTELQGLFQDATFALENTKHFALPIKGPTQSDNHFYESINALLSDLCLENQNICELTDDLSHTHNNWMSLRSSMTGPERLADNTVFDQFVAQYPYIETLNHLKQYKRQLRSAQKILEGALPSVSSQSASHAHIPRMALPTFNGKSAEFLSFWNQFNASIGKLSTLSDAVKLSYLKSCLSGPRFP</sequence>
<reference evidence="1 2" key="1">
    <citation type="submission" date="2020-08" db="EMBL/GenBank/DDBJ databases">
        <authorList>
            <person name="Koutsovoulos G."/>
            <person name="Danchin GJ E."/>
        </authorList>
    </citation>
    <scope>NUCLEOTIDE SEQUENCE [LARGE SCALE GENOMIC DNA]</scope>
</reference>
<organism evidence="1 2">
    <name type="scientific">Meloidogyne enterolobii</name>
    <name type="common">Root-knot nematode worm</name>
    <name type="synonym">Meloidogyne mayaguensis</name>
    <dbReference type="NCBI Taxonomy" id="390850"/>
    <lineage>
        <taxon>Eukaryota</taxon>
        <taxon>Metazoa</taxon>
        <taxon>Ecdysozoa</taxon>
        <taxon>Nematoda</taxon>
        <taxon>Chromadorea</taxon>
        <taxon>Rhabditida</taxon>
        <taxon>Tylenchina</taxon>
        <taxon>Tylenchomorpha</taxon>
        <taxon>Tylenchoidea</taxon>
        <taxon>Meloidogynidae</taxon>
        <taxon>Meloidogyninae</taxon>
        <taxon>Meloidogyne</taxon>
    </lineage>
</organism>
<proteinExistence type="predicted"/>
<evidence type="ECO:0000313" key="1">
    <source>
        <dbReference type="EMBL" id="CAD2154978.1"/>
    </source>
</evidence>
<dbReference type="EMBL" id="CAJEWN010000057">
    <property type="protein sequence ID" value="CAD2154978.1"/>
    <property type="molecule type" value="Genomic_DNA"/>
</dbReference>
<comment type="caution">
    <text evidence="1">The sequence shown here is derived from an EMBL/GenBank/DDBJ whole genome shotgun (WGS) entry which is preliminary data.</text>
</comment>
<name>A0A6V7UDR5_MELEN</name>
<evidence type="ECO:0000313" key="2">
    <source>
        <dbReference type="Proteomes" id="UP000580250"/>
    </source>
</evidence>
<dbReference type="Proteomes" id="UP000580250">
    <property type="component" value="Unassembled WGS sequence"/>
</dbReference>
<protein>
    <submittedName>
        <fullName evidence="1">Uncharacterized protein</fullName>
    </submittedName>
</protein>
<accession>A0A6V7UDR5</accession>
<dbReference type="OrthoDB" id="8056472at2759"/>
<dbReference type="AlphaFoldDB" id="A0A6V7UDR5"/>
<gene>
    <name evidence="1" type="ORF">MENT_LOCUS11709</name>
</gene>